<gene>
    <name evidence="1" type="ORF">ERS008502_01698</name>
</gene>
<dbReference type="AlphaFoldDB" id="A0AA36LN27"/>
<name>A0AA36LN27_YERMO</name>
<evidence type="ECO:0000313" key="1">
    <source>
        <dbReference type="EMBL" id="CNH90495.1"/>
    </source>
</evidence>
<comment type="caution">
    <text evidence="1">The sequence shown here is derived from an EMBL/GenBank/DDBJ whole genome shotgun (WGS) entry which is preliminary data.</text>
</comment>
<accession>A0AA36LN27</accession>
<evidence type="ECO:0000313" key="2">
    <source>
        <dbReference type="Proteomes" id="UP000040841"/>
    </source>
</evidence>
<proteinExistence type="predicted"/>
<sequence length="365" mass="41996">MTLIAIFKSNSIENHPKRVTDLPVHKHASVVENLPKSNNKIGKNLVKICNSIVKLDRKKINQQTLGERLSELKMKIKTILQTEKKPLEFQRRPLPSRIASHALINQYTPKIGRVADYICNKILNSHEMRKINNLISNCDKAEKNKVDKIINDCNKALNKADIGFLEMRNLYGDQFAIAFKEEFGHALATGSHLLDIQKTDGHQSIEPISDSQRLIDLIQDNQKKYGNNLEMGLEIKLKKTIPSPFRKEGDNPTPEQKANDEAEITKINTKNYGNTEFTQESHSPAYRKLPEEYKYKAENKQEAVIPERILKSEPKYQKIMVEVNNKKIEEEFKEARKDTITTSIKSYKFLQENAPTIFKLEDSLQ</sequence>
<organism evidence="1 2">
    <name type="scientific">Yersinia mollaretii</name>
    <dbReference type="NCBI Taxonomy" id="33060"/>
    <lineage>
        <taxon>Bacteria</taxon>
        <taxon>Pseudomonadati</taxon>
        <taxon>Pseudomonadota</taxon>
        <taxon>Gammaproteobacteria</taxon>
        <taxon>Enterobacterales</taxon>
        <taxon>Yersiniaceae</taxon>
        <taxon>Yersinia</taxon>
    </lineage>
</organism>
<protein>
    <submittedName>
        <fullName evidence="1">Uncharacterized protein</fullName>
    </submittedName>
</protein>
<dbReference type="RefSeq" id="WP_049678391.1">
    <property type="nucleotide sequence ID" value="NZ_CABMMJ010000002.1"/>
</dbReference>
<dbReference type="Proteomes" id="UP000040841">
    <property type="component" value="Unassembled WGS sequence"/>
</dbReference>
<dbReference type="EMBL" id="CQBM01000002">
    <property type="protein sequence ID" value="CNH90495.1"/>
    <property type="molecule type" value="Genomic_DNA"/>
</dbReference>
<reference evidence="1 2" key="1">
    <citation type="submission" date="2015-03" db="EMBL/GenBank/DDBJ databases">
        <authorList>
            <consortium name="Pathogen Informatics"/>
            <person name="Murphy D."/>
        </authorList>
    </citation>
    <scope>NUCLEOTIDE SEQUENCE [LARGE SCALE GENOMIC DNA]</scope>
    <source>
        <strain evidence="1 2">FE82747</strain>
    </source>
</reference>